<feature type="region of interest" description="Disordered" evidence="1">
    <location>
        <begin position="26"/>
        <end position="51"/>
    </location>
</feature>
<reference evidence="2 3" key="1">
    <citation type="submission" date="2016-05" db="EMBL/GenBank/DDBJ databases">
        <title>Single-cell genome of chain-forming Candidatus Thiomargarita nelsonii and comparison to other large sulfur-oxidizing bacteria.</title>
        <authorList>
            <person name="Winkel M."/>
            <person name="Salman V."/>
            <person name="Woyke T."/>
            <person name="Schulz-Vogt H."/>
            <person name="Richter M."/>
            <person name="Flood B."/>
            <person name="Bailey J."/>
            <person name="Amann R."/>
            <person name="Mussmann M."/>
        </authorList>
    </citation>
    <scope>NUCLEOTIDE SEQUENCE [LARGE SCALE GENOMIC DNA]</scope>
    <source>
        <strain evidence="2 3">THI036</strain>
    </source>
</reference>
<feature type="compositionally biased region" description="Basic residues" evidence="1">
    <location>
        <begin position="37"/>
        <end position="51"/>
    </location>
</feature>
<evidence type="ECO:0000313" key="2">
    <source>
        <dbReference type="EMBL" id="OAD23216.1"/>
    </source>
</evidence>
<proteinExistence type="predicted"/>
<dbReference type="EMBL" id="LUTY01000488">
    <property type="protein sequence ID" value="OAD23216.1"/>
    <property type="molecule type" value="Genomic_DNA"/>
</dbReference>
<protein>
    <submittedName>
        <fullName evidence="2">Uncharacterized protein</fullName>
    </submittedName>
</protein>
<sequence length="51" mass="6135">MWWIHLYQSLVLAPRRSCCCGIRRRSNSNKGLSHPCQNHRKQNQTMRRLRG</sequence>
<organism evidence="2 3">
    <name type="scientific">Candidatus Thiomargarita nelsonii</name>
    <dbReference type="NCBI Taxonomy" id="1003181"/>
    <lineage>
        <taxon>Bacteria</taxon>
        <taxon>Pseudomonadati</taxon>
        <taxon>Pseudomonadota</taxon>
        <taxon>Gammaproteobacteria</taxon>
        <taxon>Thiotrichales</taxon>
        <taxon>Thiotrichaceae</taxon>
        <taxon>Thiomargarita</taxon>
    </lineage>
</organism>
<name>A0A176S5P5_9GAMM</name>
<comment type="caution">
    <text evidence="2">The sequence shown here is derived from an EMBL/GenBank/DDBJ whole genome shotgun (WGS) entry which is preliminary data.</text>
</comment>
<keyword evidence="3" id="KW-1185">Reference proteome</keyword>
<accession>A0A176S5P5</accession>
<evidence type="ECO:0000256" key="1">
    <source>
        <dbReference type="SAM" id="MobiDB-lite"/>
    </source>
</evidence>
<dbReference type="Proteomes" id="UP000076962">
    <property type="component" value="Unassembled WGS sequence"/>
</dbReference>
<gene>
    <name evidence="2" type="ORF">THIOM_000956</name>
</gene>
<evidence type="ECO:0000313" key="3">
    <source>
        <dbReference type="Proteomes" id="UP000076962"/>
    </source>
</evidence>
<dbReference type="AlphaFoldDB" id="A0A176S5P5"/>